<evidence type="ECO:0000256" key="2">
    <source>
        <dbReference type="ARBA" id="ARBA00022840"/>
    </source>
</evidence>
<sequence length="1106" mass="119616">MQATNMDIAQWLQRLGLEQYAPAFAANDIDVSLLAQLSDADLKELGVQSLGHRKRILAAAAAAQPSQSASAPPQTAAAALAPADERRQVTILFADLCGYTALSRSLDPEDLRALIGRYMALVDGVVLGYGGTIDKHIGDAVMALFGAPRSHETDTLRAARAALDIRDGLTQLGAQAGRTLQAHIGMASGEVVAGALGRADAQDYTVHGDPVNLAARLVAAAPAGEIWISDESARLLDDAAVCEAIGEQFFKGIDAPVRSWRLVAIASEPVKTSRSRFVGREAELEQFHGIVHACMARHAGHVLHIRGEAGIGKTRLVEEMRRYAQTQGFTLHKSLVLDFGVGKGQDPVRTIVASLLGLSASASADARQAAVARAADRGVVSDEQLMFLRDFLDLPKGGEWQALYDAMDHVARQRGKQAVAARLAEDACGQSATMIVVEDLHWADREALGYLAAFASGIVNGTGLLVTTSRVEGDPIDAAWRARCRATPFATIDLGPLRKDEALNLASNFIDATQRVALACIERAAGNPLFLEQLLRNAEEGSSGNVPASIRSLVLARMDRLAPRDRLAFQAAAVIGQRFDLALLRRLIDDPEYVCDGLLANALVLPEGEDFLFAHALIQESAWATLLRARRRELHRCAAEWFAHSDPTLHAQHLDRAEDERAPGAYLAASSAQRAAHRFEAALRLADRGLEISRTDTDRHALSCAKGEVQRDLGDIAGSIATYRAALAAATNDDARCDCQLGLAEGLRVNEGLDEALALLAAAQTIAERDGRVADLARIHHLRGNILFPLGRIDACCAEHERGLAHARRLGMPEAEARALGGLADAAYAQGRMQTAFRLFSECVALSRKHGFGRIEVANHPMQGFSRIYLNEARQAREDAIAAARAAALIGQPRAQLLCETLGVFACQELGDEQAARVHLEQELRLIRQLGARRFEAQNLEMQGRLLLDGGSRSEAVKKLSESIALSREVGTQFCGPRTLGALSRAMDENAERARLLDEGEALLRLGAVGHNHLWFYRDAIEAMLAAGDAPRMLHYVKELENYTRREPLPWAELFAARGRALALALQDTASEPLLRELERVRMALHEAGFRNYLSAVDVALAARRG</sequence>
<dbReference type="Pfam" id="PF00536">
    <property type="entry name" value="SAM_1"/>
    <property type="match status" value="1"/>
</dbReference>
<dbReference type="Pfam" id="PF00211">
    <property type="entry name" value="Guanylate_cyc"/>
    <property type="match status" value="1"/>
</dbReference>
<dbReference type="PANTHER" id="PTHR16305">
    <property type="entry name" value="TESTICULAR SOLUBLE ADENYLYL CYCLASE"/>
    <property type="match status" value="1"/>
</dbReference>
<dbReference type="Pfam" id="PF13424">
    <property type="entry name" value="TPR_12"/>
    <property type="match status" value="1"/>
</dbReference>
<dbReference type="CDD" id="cd09487">
    <property type="entry name" value="SAM_superfamily"/>
    <property type="match status" value="1"/>
</dbReference>
<dbReference type="InterPro" id="IPR001054">
    <property type="entry name" value="A/G_cyclase"/>
</dbReference>
<keyword evidence="2" id="KW-0067">ATP-binding</keyword>
<evidence type="ECO:0000259" key="3">
    <source>
        <dbReference type="PROSITE" id="PS50105"/>
    </source>
</evidence>
<evidence type="ECO:0000313" key="6">
    <source>
        <dbReference type="Proteomes" id="UP001430614"/>
    </source>
</evidence>
<dbReference type="Gene3D" id="3.30.70.1230">
    <property type="entry name" value="Nucleotide cyclase"/>
    <property type="match status" value="1"/>
</dbReference>
<feature type="domain" description="SAM" evidence="3">
    <location>
        <begin position="3"/>
        <end position="66"/>
    </location>
</feature>
<dbReference type="Proteomes" id="UP001430614">
    <property type="component" value="Unassembled WGS sequence"/>
</dbReference>
<evidence type="ECO:0000256" key="1">
    <source>
        <dbReference type="ARBA" id="ARBA00022741"/>
    </source>
</evidence>
<accession>A0ABS8KDI6</accession>
<dbReference type="InterPro" id="IPR001660">
    <property type="entry name" value="SAM"/>
</dbReference>
<dbReference type="CDD" id="cd07302">
    <property type="entry name" value="CHD"/>
    <property type="match status" value="1"/>
</dbReference>
<protein>
    <submittedName>
        <fullName evidence="5">AAA family ATPase</fullName>
    </submittedName>
</protein>
<name>A0ABS8KDI6_9BURK</name>
<dbReference type="SMART" id="SM00454">
    <property type="entry name" value="SAM"/>
    <property type="match status" value="1"/>
</dbReference>
<dbReference type="Gene3D" id="1.25.40.10">
    <property type="entry name" value="Tetratricopeptide repeat domain"/>
    <property type="match status" value="2"/>
</dbReference>
<dbReference type="SMART" id="SM00028">
    <property type="entry name" value="TPR"/>
    <property type="match status" value="5"/>
</dbReference>
<dbReference type="PROSITE" id="PS50105">
    <property type="entry name" value="SAM_DOMAIN"/>
    <property type="match status" value="1"/>
</dbReference>
<dbReference type="SUPFAM" id="SSF47769">
    <property type="entry name" value="SAM/Pointed domain"/>
    <property type="match status" value="1"/>
</dbReference>
<evidence type="ECO:0000313" key="5">
    <source>
        <dbReference type="EMBL" id="MCC8402830.1"/>
    </source>
</evidence>
<dbReference type="SMART" id="SM00044">
    <property type="entry name" value="CYCc"/>
    <property type="match status" value="1"/>
</dbReference>
<dbReference type="InterPro" id="IPR041664">
    <property type="entry name" value="AAA_16"/>
</dbReference>
<keyword evidence="1" id="KW-0547">Nucleotide-binding</keyword>
<dbReference type="Gene3D" id="1.10.150.50">
    <property type="entry name" value="Transcription Factor, Ets-1"/>
    <property type="match status" value="1"/>
</dbReference>
<dbReference type="SUPFAM" id="SSF55073">
    <property type="entry name" value="Nucleotide cyclase"/>
    <property type="match status" value="1"/>
</dbReference>
<dbReference type="PANTHER" id="PTHR16305:SF28">
    <property type="entry name" value="GUANYLATE CYCLASE DOMAIN-CONTAINING PROTEIN"/>
    <property type="match status" value="1"/>
</dbReference>
<dbReference type="PROSITE" id="PS50125">
    <property type="entry name" value="GUANYLATE_CYCLASE_2"/>
    <property type="match status" value="1"/>
</dbReference>
<dbReference type="InterPro" id="IPR027417">
    <property type="entry name" value="P-loop_NTPase"/>
</dbReference>
<dbReference type="InterPro" id="IPR013761">
    <property type="entry name" value="SAM/pointed_sf"/>
</dbReference>
<gene>
    <name evidence="5" type="ORF">LJ655_13195</name>
</gene>
<organism evidence="5 6">
    <name type="scientific">Paraburkholderia translucens</name>
    <dbReference type="NCBI Taxonomy" id="2886945"/>
    <lineage>
        <taxon>Bacteria</taxon>
        <taxon>Pseudomonadati</taxon>
        <taxon>Pseudomonadota</taxon>
        <taxon>Betaproteobacteria</taxon>
        <taxon>Burkholderiales</taxon>
        <taxon>Burkholderiaceae</taxon>
        <taxon>Paraburkholderia</taxon>
    </lineage>
</organism>
<dbReference type="InterPro" id="IPR019734">
    <property type="entry name" value="TPR_rpt"/>
</dbReference>
<dbReference type="EMBL" id="JAJITC010000006">
    <property type="protein sequence ID" value="MCC8402830.1"/>
    <property type="molecule type" value="Genomic_DNA"/>
</dbReference>
<dbReference type="InterPro" id="IPR011990">
    <property type="entry name" value="TPR-like_helical_dom_sf"/>
</dbReference>
<evidence type="ECO:0000259" key="4">
    <source>
        <dbReference type="PROSITE" id="PS50125"/>
    </source>
</evidence>
<feature type="domain" description="Guanylate cyclase" evidence="4">
    <location>
        <begin position="90"/>
        <end position="218"/>
    </location>
</feature>
<reference evidence="5 6" key="1">
    <citation type="submission" date="2021-11" db="EMBL/GenBank/DDBJ databases">
        <authorList>
            <person name="Oh E.-T."/>
            <person name="Kim S.-B."/>
        </authorList>
    </citation>
    <scope>NUCLEOTIDE SEQUENCE [LARGE SCALE GENOMIC DNA]</scope>
    <source>
        <strain evidence="5 6">MMS20-SJTN17</strain>
    </source>
</reference>
<dbReference type="SUPFAM" id="SSF52540">
    <property type="entry name" value="P-loop containing nucleoside triphosphate hydrolases"/>
    <property type="match status" value="1"/>
</dbReference>
<proteinExistence type="predicted"/>
<comment type="caution">
    <text evidence="5">The sequence shown here is derived from an EMBL/GenBank/DDBJ whole genome shotgun (WGS) entry which is preliminary data.</text>
</comment>
<dbReference type="InterPro" id="IPR029787">
    <property type="entry name" value="Nucleotide_cyclase"/>
</dbReference>
<keyword evidence="6" id="KW-1185">Reference proteome</keyword>
<dbReference type="SUPFAM" id="SSF48452">
    <property type="entry name" value="TPR-like"/>
    <property type="match status" value="2"/>
</dbReference>
<dbReference type="Pfam" id="PF13191">
    <property type="entry name" value="AAA_16"/>
    <property type="match status" value="1"/>
</dbReference>